<evidence type="ECO:0000313" key="2">
    <source>
        <dbReference type="Proteomes" id="UP000250235"/>
    </source>
</evidence>
<keyword evidence="2" id="KW-1185">Reference proteome</keyword>
<dbReference type="Pfam" id="PF14223">
    <property type="entry name" value="Retrotran_gag_2"/>
    <property type="match status" value="1"/>
</dbReference>
<reference evidence="1 2" key="1">
    <citation type="journal article" date="2015" name="Proc. Natl. Acad. Sci. U.S.A.">
        <title>The resurrection genome of Boea hygrometrica: A blueprint for survival of dehydration.</title>
        <authorList>
            <person name="Xiao L."/>
            <person name="Yang G."/>
            <person name="Zhang L."/>
            <person name="Yang X."/>
            <person name="Zhao S."/>
            <person name="Ji Z."/>
            <person name="Zhou Q."/>
            <person name="Hu M."/>
            <person name="Wang Y."/>
            <person name="Chen M."/>
            <person name="Xu Y."/>
            <person name="Jin H."/>
            <person name="Xiao X."/>
            <person name="Hu G."/>
            <person name="Bao F."/>
            <person name="Hu Y."/>
            <person name="Wan P."/>
            <person name="Li L."/>
            <person name="Deng X."/>
            <person name="Kuang T."/>
            <person name="Xiang C."/>
            <person name="Zhu J.K."/>
            <person name="Oliver M.J."/>
            <person name="He Y."/>
        </authorList>
    </citation>
    <scope>NUCLEOTIDE SEQUENCE [LARGE SCALE GENOMIC DNA]</scope>
    <source>
        <strain evidence="2">cv. XS01</strain>
    </source>
</reference>
<proteinExistence type="predicted"/>
<name>A0A2Z7A9Q0_9LAMI</name>
<dbReference type="AlphaFoldDB" id="A0A2Z7A9Q0"/>
<accession>A0A2Z7A9Q0</accession>
<gene>
    <name evidence="1" type="ORF">F511_19196</name>
</gene>
<protein>
    <submittedName>
        <fullName evidence="1">Uncharacterized protein</fullName>
    </submittedName>
</protein>
<evidence type="ECO:0000313" key="1">
    <source>
        <dbReference type="EMBL" id="KZV18420.1"/>
    </source>
</evidence>
<dbReference type="Proteomes" id="UP000250235">
    <property type="component" value="Unassembled WGS sequence"/>
</dbReference>
<dbReference type="OrthoDB" id="1727805at2759"/>
<organism evidence="1 2">
    <name type="scientific">Dorcoceras hygrometricum</name>
    <dbReference type="NCBI Taxonomy" id="472368"/>
    <lineage>
        <taxon>Eukaryota</taxon>
        <taxon>Viridiplantae</taxon>
        <taxon>Streptophyta</taxon>
        <taxon>Embryophyta</taxon>
        <taxon>Tracheophyta</taxon>
        <taxon>Spermatophyta</taxon>
        <taxon>Magnoliopsida</taxon>
        <taxon>eudicotyledons</taxon>
        <taxon>Gunneridae</taxon>
        <taxon>Pentapetalae</taxon>
        <taxon>asterids</taxon>
        <taxon>lamiids</taxon>
        <taxon>Lamiales</taxon>
        <taxon>Gesneriaceae</taxon>
        <taxon>Didymocarpoideae</taxon>
        <taxon>Trichosporeae</taxon>
        <taxon>Loxocarpinae</taxon>
        <taxon>Dorcoceras</taxon>
    </lineage>
</organism>
<dbReference type="EMBL" id="KV017460">
    <property type="protein sequence ID" value="KZV18420.1"/>
    <property type="molecule type" value="Genomic_DNA"/>
</dbReference>
<sequence length="85" mass="9549">MTSEDESSTCSTGLEEALVGDEKMSSMIKDQDKKEISAKAHSALILSLRDRVLREISKEKSAAAIWNKLEQLYMTKSLANRLFLK</sequence>